<evidence type="ECO:0000313" key="1">
    <source>
        <dbReference type="EMBL" id="MBC9179788.1"/>
    </source>
</evidence>
<name>A0ABR7RDF4_9PROT</name>
<dbReference type="Pfam" id="PF01075">
    <property type="entry name" value="Glyco_transf_9"/>
    <property type="match status" value="1"/>
</dbReference>
<evidence type="ECO:0000313" key="2">
    <source>
        <dbReference type="Proteomes" id="UP000603940"/>
    </source>
</evidence>
<dbReference type="EMBL" id="JACTUZ010000183">
    <property type="protein sequence ID" value="MBC9179788.1"/>
    <property type="molecule type" value="Genomic_DNA"/>
</dbReference>
<proteinExistence type="predicted"/>
<dbReference type="RefSeq" id="WP_275296056.1">
    <property type="nucleotide sequence ID" value="NZ_JACTUZ010000183.1"/>
</dbReference>
<accession>A0ABR7RDF4</accession>
<protein>
    <submittedName>
        <fullName evidence="1">ADP-heptose--LPS heptosyltransferase</fullName>
    </submittedName>
</protein>
<comment type="caution">
    <text evidence="1">The sequence shown here is derived from an EMBL/GenBank/DDBJ whole genome shotgun (WGS) entry which is preliminary data.</text>
</comment>
<organism evidence="1 2">
    <name type="scientific">Pseudoroseomonas ludipueritiae</name>
    <dbReference type="NCBI Taxonomy" id="198093"/>
    <lineage>
        <taxon>Bacteria</taxon>
        <taxon>Pseudomonadati</taxon>
        <taxon>Pseudomonadota</taxon>
        <taxon>Alphaproteobacteria</taxon>
        <taxon>Acetobacterales</taxon>
        <taxon>Acetobacteraceae</taxon>
        <taxon>Pseudoroseomonas</taxon>
    </lineage>
</organism>
<keyword evidence="2" id="KW-1185">Reference proteome</keyword>
<dbReference type="SUPFAM" id="SSF53756">
    <property type="entry name" value="UDP-Glycosyltransferase/glycogen phosphorylase"/>
    <property type="match status" value="1"/>
</dbReference>
<reference evidence="1 2" key="1">
    <citation type="journal article" date="2009" name="Int. J. Syst. Evol. Microbiol.">
        <title>Transfer of Teichococcus ludipueritiae and Muricoccus roseus to the genus Roseomonas, as Roseomonas ludipueritiae comb. nov. and Roseomonas rosea comb. nov., respectively, and emended description of the genus Roseomonas.</title>
        <authorList>
            <person name="Sanchez-Porro C."/>
            <person name="Gallego V."/>
            <person name="Busse H.J."/>
            <person name="Kampfer P."/>
            <person name="Ventosa A."/>
        </authorList>
    </citation>
    <scope>NUCLEOTIDE SEQUENCE [LARGE SCALE GENOMIC DNA]</scope>
    <source>
        <strain evidence="1 2">DSM 14915</strain>
    </source>
</reference>
<feature type="non-terminal residue" evidence="1">
    <location>
        <position position="1"/>
    </location>
</feature>
<dbReference type="InterPro" id="IPR002201">
    <property type="entry name" value="Glyco_trans_9"/>
</dbReference>
<gene>
    <name evidence="1" type="ORF">IBL25_22850</name>
</gene>
<dbReference type="Proteomes" id="UP000603940">
    <property type="component" value="Unassembled WGS sequence"/>
</dbReference>
<sequence length="70" mass="7016">RAEAAIGNDTGPTHLAAAAGCPTLTVFGGDSDPALAAPRGPVSAWVRQVPLSALTVEQVLAKLATLKRPA</sequence>
<dbReference type="Gene3D" id="3.40.50.2000">
    <property type="entry name" value="Glycogen Phosphorylase B"/>
    <property type="match status" value="1"/>
</dbReference>